<dbReference type="RefSeq" id="WP_279529627.1">
    <property type="nucleotide sequence ID" value="NZ_CP122312.1"/>
</dbReference>
<dbReference type="AlphaFoldDB" id="A0ABD5Z370"/>
<gene>
    <name evidence="1" type="ORF">ACFQJ9_09805</name>
</gene>
<dbReference type="Proteomes" id="UP001596447">
    <property type="component" value="Unassembled WGS sequence"/>
</dbReference>
<comment type="caution">
    <text evidence="1">The sequence shown here is derived from an EMBL/GenBank/DDBJ whole genome shotgun (WGS) entry which is preliminary data.</text>
</comment>
<evidence type="ECO:0008006" key="3">
    <source>
        <dbReference type="Google" id="ProtNLM"/>
    </source>
</evidence>
<evidence type="ECO:0000313" key="2">
    <source>
        <dbReference type="Proteomes" id="UP001596447"/>
    </source>
</evidence>
<dbReference type="InterPro" id="IPR058418">
    <property type="entry name" value="DUF8105"/>
</dbReference>
<evidence type="ECO:0000313" key="1">
    <source>
        <dbReference type="EMBL" id="MFC7199700.1"/>
    </source>
</evidence>
<reference evidence="1 2" key="1">
    <citation type="journal article" date="2019" name="Int. J. Syst. Evol. Microbiol.">
        <title>The Global Catalogue of Microorganisms (GCM) 10K type strain sequencing project: providing services to taxonomists for standard genome sequencing and annotation.</title>
        <authorList>
            <consortium name="The Broad Institute Genomics Platform"/>
            <consortium name="The Broad Institute Genome Sequencing Center for Infectious Disease"/>
            <person name="Wu L."/>
            <person name="Ma J."/>
        </authorList>
    </citation>
    <scope>NUCLEOTIDE SEQUENCE [LARGE SCALE GENOMIC DNA]</scope>
    <source>
        <strain evidence="1 2">XZGYJ-43</strain>
    </source>
</reference>
<sequence length="111" mass="12324">MECPGCGSTALSQEVGPEWPIGTSLADAILDVDVDGRIVLARNCWTCGWSEERVVRVESIDETSGDPDVVERRRLLDTLTDTLEDVEDTETLERLLEDVRARRTSDGSRES</sequence>
<keyword evidence="2" id="KW-1185">Reference proteome</keyword>
<name>A0ABD5Z370_9EURY</name>
<organism evidence="1 2">
    <name type="scientific">Halospeciosus flavus</name>
    <dbReference type="NCBI Taxonomy" id="3032283"/>
    <lineage>
        <taxon>Archaea</taxon>
        <taxon>Methanobacteriati</taxon>
        <taxon>Methanobacteriota</taxon>
        <taxon>Stenosarchaea group</taxon>
        <taxon>Halobacteria</taxon>
        <taxon>Halobacteriales</taxon>
        <taxon>Halobacteriaceae</taxon>
        <taxon>Halospeciosus</taxon>
    </lineage>
</organism>
<accession>A0ABD5Z370</accession>
<dbReference type="Pfam" id="PF26407">
    <property type="entry name" value="DUF8105"/>
    <property type="match status" value="1"/>
</dbReference>
<dbReference type="EMBL" id="JBHTAR010000011">
    <property type="protein sequence ID" value="MFC7199700.1"/>
    <property type="molecule type" value="Genomic_DNA"/>
</dbReference>
<protein>
    <recommendedName>
        <fullName evidence="3">YgiT-type zinc finger domain-containing protein</fullName>
    </recommendedName>
</protein>
<proteinExistence type="predicted"/>